<accession>A0A0D7W248</accession>
<dbReference type="STRING" id="1382798.PK35_08870"/>
<keyword evidence="4" id="KW-1185">Reference proteome</keyword>
<evidence type="ECO:0000259" key="2">
    <source>
        <dbReference type="Pfam" id="PF18962"/>
    </source>
</evidence>
<dbReference type="EMBL" id="JTDV01000005">
    <property type="protein sequence ID" value="KJD33166.1"/>
    <property type="molecule type" value="Genomic_DNA"/>
</dbReference>
<dbReference type="Pfam" id="PF18962">
    <property type="entry name" value="Por_Secre_tail"/>
    <property type="match status" value="1"/>
</dbReference>
<evidence type="ECO:0000256" key="1">
    <source>
        <dbReference type="ARBA" id="ARBA00022729"/>
    </source>
</evidence>
<feature type="domain" description="Secretion system C-terminal sorting" evidence="2">
    <location>
        <begin position="518"/>
        <end position="578"/>
    </location>
</feature>
<proteinExistence type="predicted"/>
<sequence length="582" mass="64942">MCSLGFSQLSVRNNAYVYVSDEIVFVEDDINLNEAASTIYLRDEGQVIQGTGTTGNSGVGELSVYQDGNVGAYEYNYWCSPVGSKTSNNTNNPFGVTFLNDIVDVTNSNPASVVHLPGYNGTANPLQIELYWIWKFVASDEYSDWVHVTDGTSINPGEGFTMKGTAGTSTNNSGDNQNYDFRGKPNTGDIAVSVLANQFTLVGNPYPSAMDAFEYIHDANNQATITGTLYYWEQNPAVNSHNINQYDGGYASYTIDATGTVETYTPATFRTYDGEGNINGTSGTAPTGKTPRRYIPVGQGFMVEGTATGDVIAKNSHRVFEKESSSDSEFFKTTSGKDAKTSQDEYHTIPEDFKRFRLNIDFNDNYTRQIVETMHPTATFGFDYGLESAINQSDILNSDAYWFPEAKPFLAEALPYDETMRIPLVIKVQNNMPIRVRISDIQHFNESQPIYLHDKTNNTYYNLRTQSFETNLEKGTYNDRFEITFINNNTLALDVDVIFNDFKIFQNNITAELKLVNPNNLTIKSLTVYDVTGKQIIINNLNSNNSEVSQSTKHLSDGVYIAQVETENQQNITKKIIVKQNN</sequence>
<evidence type="ECO:0000313" key="4">
    <source>
        <dbReference type="Proteomes" id="UP000032361"/>
    </source>
</evidence>
<protein>
    <recommendedName>
        <fullName evidence="2">Secretion system C-terminal sorting domain-containing protein</fullName>
    </recommendedName>
</protein>
<evidence type="ECO:0000313" key="3">
    <source>
        <dbReference type="EMBL" id="KJD33166.1"/>
    </source>
</evidence>
<comment type="caution">
    <text evidence="3">The sequence shown here is derived from an EMBL/GenBank/DDBJ whole genome shotgun (WGS) entry which is preliminary data.</text>
</comment>
<dbReference type="InterPro" id="IPR026444">
    <property type="entry name" value="Secre_tail"/>
</dbReference>
<dbReference type="Proteomes" id="UP000032361">
    <property type="component" value="Unassembled WGS sequence"/>
</dbReference>
<organism evidence="3 4">
    <name type="scientific">Neotamlana nanhaiensis</name>
    <dbReference type="NCBI Taxonomy" id="1382798"/>
    <lineage>
        <taxon>Bacteria</taxon>
        <taxon>Pseudomonadati</taxon>
        <taxon>Bacteroidota</taxon>
        <taxon>Flavobacteriia</taxon>
        <taxon>Flavobacteriales</taxon>
        <taxon>Flavobacteriaceae</taxon>
        <taxon>Neotamlana</taxon>
    </lineage>
</organism>
<name>A0A0D7W248_9FLAO</name>
<dbReference type="AlphaFoldDB" id="A0A0D7W248"/>
<reference evidence="3 4" key="1">
    <citation type="journal article" date="2015" name="Antonie Van Leeuwenhoek">
        <title>Tamlana nanhaiensis sp. nov., isolated from surface seawater collected from the South China Sea.</title>
        <authorList>
            <person name="Liu X."/>
            <person name="Lai Q."/>
            <person name="Du Y."/>
            <person name="Li G."/>
            <person name="Sun F."/>
            <person name="Shao Z."/>
        </authorList>
    </citation>
    <scope>NUCLEOTIDE SEQUENCE [LARGE SCALE GENOMIC DNA]</scope>
    <source>
        <strain evidence="3 4">FHC16</strain>
    </source>
</reference>
<dbReference type="NCBIfam" id="TIGR04183">
    <property type="entry name" value="Por_Secre_tail"/>
    <property type="match status" value="1"/>
</dbReference>
<keyword evidence="1" id="KW-0732">Signal</keyword>
<dbReference type="PATRIC" id="fig|1382798.3.peg.3122"/>
<gene>
    <name evidence="3" type="ORF">PK35_08870</name>
</gene>